<reference evidence="8" key="1">
    <citation type="submission" date="2021-03" db="EMBL/GenBank/DDBJ databases">
        <title>Leucobacter chromiisoli sp. nov., isolated from chromium-containing soil of chemical plant.</title>
        <authorList>
            <person name="Xu Z."/>
        </authorList>
    </citation>
    <scope>NUCLEOTIDE SEQUENCE</scope>
    <source>
        <strain evidence="8">K 70/01</strain>
    </source>
</reference>
<evidence type="ECO:0000256" key="1">
    <source>
        <dbReference type="ARBA" id="ARBA00022741"/>
    </source>
</evidence>
<feature type="domain" description="Helicase C-terminal" evidence="7">
    <location>
        <begin position="282"/>
        <end position="479"/>
    </location>
</feature>
<dbReference type="PROSITE" id="PS51194">
    <property type="entry name" value="HELICASE_CTER"/>
    <property type="match status" value="1"/>
</dbReference>
<dbReference type="SMART" id="SM00490">
    <property type="entry name" value="HELICc"/>
    <property type="match status" value="1"/>
</dbReference>
<keyword evidence="1" id="KW-0547">Nucleotide-binding</keyword>
<dbReference type="InterPro" id="IPR027417">
    <property type="entry name" value="P-loop_NTPase"/>
</dbReference>
<dbReference type="SMART" id="SM00487">
    <property type="entry name" value="DEXDc"/>
    <property type="match status" value="1"/>
</dbReference>
<dbReference type="RefSeq" id="WP_208238603.1">
    <property type="nucleotide sequence ID" value="NZ_BAAAQU010000002.1"/>
</dbReference>
<dbReference type="PROSITE" id="PS51192">
    <property type="entry name" value="HELICASE_ATP_BIND_1"/>
    <property type="match status" value="1"/>
</dbReference>
<proteinExistence type="predicted"/>
<feature type="region of interest" description="Disordered" evidence="5">
    <location>
        <begin position="225"/>
        <end position="276"/>
    </location>
</feature>
<organism evidence="8 9">
    <name type="scientific">Leucobacter tardus</name>
    <dbReference type="NCBI Taxonomy" id="501483"/>
    <lineage>
        <taxon>Bacteria</taxon>
        <taxon>Bacillati</taxon>
        <taxon>Actinomycetota</taxon>
        <taxon>Actinomycetes</taxon>
        <taxon>Micrococcales</taxon>
        <taxon>Microbacteriaceae</taxon>
        <taxon>Leucobacter</taxon>
    </lineage>
</organism>
<evidence type="ECO:0000256" key="3">
    <source>
        <dbReference type="ARBA" id="ARBA00022806"/>
    </source>
</evidence>
<evidence type="ECO:0000313" key="8">
    <source>
        <dbReference type="EMBL" id="MBO2989972.1"/>
    </source>
</evidence>
<keyword evidence="4" id="KW-0067">ATP-binding</keyword>
<dbReference type="EMBL" id="JAGFBF010000005">
    <property type="protein sequence ID" value="MBO2989972.1"/>
    <property type="molecule type" value="Genomic_DNA"/>
</dbReference>
<comment type="caution">
    <text evidence="8">The sequence shown here is derived from an EMBL/GenBank/DDBJ whole genome shotgun (WGS) entry which is preliminary data.</text>
</comment>
<dbReference type="InterPro" id="IPR011545">
    <property type="entry name" value="DEAD/DEAH_box_helicase_dom"/>
</dbReference>
<evidence type="ECO:0000256" key="5">
    <source>
        <dbReference type="SAM" id="MobiDB-lite"/>
    </source>
</evidence>
<gene>
    <name evidence="8" type="ORF">J4H85_08215</name>
</gene>
<evidence type="ECO:0000259" key="6">
    <source>
        <dbReference type="PROSITE" id="PS51192"/>
    </source>
</evidence>
<feature type="compositionally biased region" description="Basic and acidic residues" evidence="5">
    <location>
        <begin position="236"/>
        <end position="246"/>
    </location>
</feature>
<dbReference type="GO" id="GO:0004386">
    <property type="term" value="F:helicase activity"/>
    <property type="evidence" value="ECO:0007669"/>
    <property type="project" value="UniProtKB-KW"/>
</dbReference>
<evidence type="ECO:0000256" key="2">
    <source>
        <dbReference type="ARBA" id="ARBA00022801"/>
    </source>
</evidence>
<dbReference type="AlphaFoldDB" id="A0A939QD53"/>
<keyword evidence="9" id="KW-1185">Reference proteome</keyword>
<dbReference type="GO" id="GO:0003676">
    <property type="term" value="F:nucleic acid binding"/>
    <property type="evidence" value="ECO:0007669"/>
    <property type="project" value="InterPro"/>
</dbReference>
<keyword evidence="3 8" id="KW-0347">Helicase</keyword>
<name>A0A939QD53_9MICO</name>
<dbReference type="GO" id="GO:0070478">
    <property type="term" value="P:nuclear-transcribed mRNA catabolic process, 3'-5' exonucleolytic nonsense-mediated decay"/>
    <property type="evidence" value="ECO:0007669"/>
    <property type="project" value="TreeGrafter"/>
</dbReference>
<dbReference type="GO" id="GO:0016787">
    <property type="term" value="F:hydrolase activity"/>
    <property type="evidence" value="ECO:0007669"/>
    <property type="project" value="UniProtKB-KW"/>
</dbReference>
<dbReference type="InterPro" id="IPR014001">
    <property type="entry name" value="Helicase_ATP-bd"/>
</dbReference>
<sequence length="767" mass="84996">MTALEHFESRVKFPLDEFQRTACRQLEAGRSVLVAAPTGSGKTVVAEFAVTLARRERNARVFYTTPIKALSNQKFHELCDEYGEDEVGLLTGDVNVRGDAPIVVMTTEVLRNMIYADSDALTDLAFVVLDEVHFLGDKFRGAVWEEIILHLPEHVRIVALSATVSNAEEFGDWMHTVRGDTDVILAEHRPVPLYQHVLTPKALLPLIIDGEGELAVRGRINPELRRLDGSAGGRGGDARRDHRDGGRNGGARAHRGRNGRSRGGPPQRKRTERISRADIARGLEETGLLPAIVFVFSRNGCDQAVRQCLFSGVRLTSQEERREIRAVVDRELTGMKDEDLRVLGVSEWIAGLEHGVAAHHAGMLPVFKSVVEALFQRRLVKLVFATETLALGINMPAKAVVIERLDKFNGEQRVPLSSGEFTQLTGRAGRRGIDPEGHAVVVWSDAVDLEALAQLASTRSFPVWSSFRPTANMAVNLLERMDLATARETLELSFAQFQADRAVVDEAHELRAEQESLAGYEAAVERARGSDRKRWEDRTRKLKRRIERRRRQIASRTGTVARTFEHVVDALTELEYLAVTGTGDRTRVTVLPWGAVLRRIYGDRDLLIAECVRRDVWAGIDAAGLAALCCALTYEPRRDDDGDPRVPGGVFPRVFEATLDVWVEIDDLAASHRLPQTEPPHPGLALAMHAWATGSSLERVLEISWASAGDFVRWSKQTIDLLDQLAQASEAGVAAELEIERLRAFAKLARDAKRLILRGIVEASSGS</sequence>
<dbReference type="Pfam" id="PF00270">
    <property type="entry name" value="DEAD"/>
    <property type="match status" value="1"/>
</dbReference>
<dbReference type="InterPro" id="IPR012961">
    <property type="entry name" value="Ski2/MTR4_C"/>
</dbReference>
<evidence type="ECO:0000259" key="7">
    <source>
        <dbReference type="PROSITE" id="PS51194"/>
    </source>
</evidence>
<evidence type="ECO:0000256" key="4">
    <source>
        <dbReference type="ARBA" id="ARBA00022840"/>
    </source>
</evidence>
<dbReference type="InterPro" id="IPR001650">
    <property type="entry name" value="Helicase_C-like"/>
</dbReference>
<evidence type="ECO:0000313" key="9">
    <source>
        <dbReference type="Proteomes" id="UP000668403"/>
    </source>
</evidence>
<dbReference type="CDD" id="cd18795">
    <property type="entry name" value="SF2_C_Ski2"/>
    <property type="match status" value="1"/>
</dbReference>
<protein>
    <submittedName>
        <fullName evidence="8">DEAD/DEAH box helicase</fullName>
    </submittedName>
</protein>
<dbReference type="PANTHER" id="PTHR12131:SF1">
    <property type="entry name" value="ATP-DEPENDENT RNA HELICASE SUPV3L1, MITOCHONDRIAL-RELATED"/>
    <property type="match status" value="1"/>
</dbReference>
<dbReference type="Gene3D" id="3.40.50.300">
    <property type="entry name" value="P-loop containing nucleotide triphosphate hydrolases"/>
    <property type="match status" value="2"/>
</dbReference>
<keyword evidence="2" id="KW-0378">Hydrolase</keyword>
<dbReference type="PANTHER" id="PTHR12131">
    <property type="entry name" value="ATP-DEPENDENT RNA AND DNA HELICASE"/>
    <property type="match status" value="1"/>
</dbReference>
<dbReference type="Pfam" id="PF08148">
    <property type="entry name" value="DSHCT"/>
    <property type="match status" value="1"/>
</dbReference>
<dbReference type="SUPFAM" id="SSF52540">
    <property type="entry name" value="P-loop containing nucleoside triphosphate hydrolases"/>
    <property type="match status" value="1"/>
</dbReference>
<dbReference type="GO" id="GO:0005524">
    <property type="term" value="F:ATP binding"/>
    <property type="evidence" value="ECO:0007669"/>
    <property type="project" value="UniProtKB-KW"/>
</dbReference>
<accession>A0A939QD53</accession>
<dbReference type="SMART" id="SM01142">
    <property type="entry name" value="DSHCT"/>
    <property type="match status" value="1"/>
</dbReference>
<feature type="domain" description="Helicase ATP-binding" evidence="6">
    <location>
        <begin position="23"/>
        <end position="182"/>
    </location>
</feature>
<dbReference type="InterPro" id="IPR050699">
    <property type="entry name" value="RNA-DNA_Helicase"/>
</dbReference>
<dbReference type="Gene3D" id="1.10.3380.30">
    <property type="match status" value="1"/>
</dbReference>
<dbReference type="Proteomes" id="UP000668403">
    <property type="component" value="Unassembled WGS sequence"/>
</dbReference>
<dbReference type="GO" id="GO:0055087">
    <property type="term" value="C:Ski complex"/>
    <property type="evidence" value="ECO:0007669"/>
    <property type="project" value="TreeGrafter"/>
</dbReference>